<name>A0A418PND6_9BACT</name>
<dbReference type="Proteomes" id="UP000283522">
    <property type="component" value="Unassembled WGS sequence"/>
</dbReference>
<keyword evidence="1" id="KW-1133">Transmembrane helix</keyword>
<feature type="transmembrane region" description="Helical" evidence="1">
    <location>
        <begin position="114"/>
        <end position="134"/>
    </location>
</feature>
<keyword evidence="1" id="KW-0472">Membrane</keyword>
<accession>A0A418PND6</accession>
<dbReference type="Pfam" id="PF19762">
    <property type="entry name" value="DUF6249"/>
    <property type="match status" value="1"/>
</dbReference>
<organism evidence="3 4">
    <name type="scientific">Algoriphagus lacus</name>
    <dbReference type="NCBI Taxonomy" id="2056311"/>
    <lineage>
        <taxon>Bacteria</taxon>
        <taxon>Pseudomonadati</taxon>
        <taxon>Bacteroidota</taxon>
        <taxon>Cytophagia</taxon>
        <taxon>Cytophagales</taxon>
        <taxon>Cyclobacteriaceae</taxon>
        <taxon>Algoriphagus</taxon>
    </lineage>
</organism>
<reference evidence="3 4" key="1">
    <citation type="submission" date="2018-09" db="EMBL/GenBank/DDBJ databases">
        <authorList>
            <person name="Wang X."/>
            <person name="Du Z."/>
        </authorList>
    </citation>
    <scope>NUCLEOTIDE SEQUENCE [LARGE SCALE GENOMIC DNA]</scope>
    <source>
        <strain evidence="3 4">N3</strain>
    </source>
</reference>
<feature type="transmembrane region" description="Helical" evidence="1">
    <location>
        <begin position="89"/>
        <end position="108"/>
    </location>
</feature>
<keyword evidence="4" id="KW-1185">Reference proteome</keyword>
<comment type="caution">
    <text evidence="3">The sequence shown here is derived from an EMBL/GenBank/DDBJ whole genome shotgun (WGS) entry which is preliminary data.</text>
</comment>
<dbReference type="EMBL" id="QXML01000009">
    <property type="protein sequence ID" value="RIW13404.1"/>
    <property type="molecule type" value="Genomic_DNA"/>
</dbReference>
<sequence length="137" mass="15688">MNLASFQAFAQDKQIEGTGTEFIQPLDQDLPSEVLLPILFILFLVFVIINLIKYFLEYRIKNKLIDRGMAEQLSAYLLDKNVQEKQDEVVKLAIIFFGVGLGLLLTYLTSPINLHSLAIIAFCLGLSYLAYFFYLRK</sequence>
<evidence type="ECO:0000259" key="2">
    <source>
        <dbReference type="Pfam" id="PF19762"/>
    </source>
</evidence>
<proteinExistence type="predicted"/>
<dbReference type="AlphaFoldDB" id="A0A418PND6"/>
<evidence type="ECO:0000313" key="4">
    <source>
        <dbReference type="Proteomes" id="UP000283522"/>
    </source>
</evidence>
<evidence type="ECO:0000313" key="3">
    <source>
        <dbReference type="EMBL" id="RIW13404.1"/>
    </source>
</evidence>
<protein>
    <recommendedName>
        <fullName evidence="2">DUF6249 domain-containing protein</fullName>
    </recommendedName>
</protein>
<evidence type="ECO:0000256" key="1">
    <source>
        <dbReference type="SAM" id="Phobius"/>
    </source>
</evidence>
<dbReference type="InterPro" id="IPR046216">
    <property type="entry name" value="DUF6249"/>
</dbReference>
<feature type="domain" description="DUF6249" evidence="2">
    <location>
        <begin position="38"/>
        <end position="134"/>
    </location>
</feature>
<feature type="transmembrane region" description="Helical" evidence="1">
    <location>
        <begin position="34"/>
        <end position="56"/>
    </location>
</feature>
<gene>
    <name evidence="3" type="ORF">D0X99_16675</name>
</gene>
<keyword evidence="1" id="KW-0812">Transmembrane</keyword>